<protein>
    <recommendedName>
        <fullName evidence="1">N-acetyltransferase domain-containing protein</fullName>
    </recommendedName>
</protein>
<dbReference type="Gene3D" id="3.40.630.30">
    <property type="match status" value="1"/>
</dbReference>
<proteinExistence type="predicted"/>
<dbReference type="Pfam" id="PF13302">
    <property type="entry name" value="Acetyltransf_3"/>
    <property type="match status" value="1"/>
</dbReference>
<evidence type="ECO:0000259" key="1">
    <source>
        <dbReference type="Pfam" id="PF13302"/>
    </source>
</evidence>
<feature type="domain" description="N-acetyltransferase" evidence="1">
    <location>
        <begin position="29"/>
        <end position="164"/>
    </location>
</feature>
<dbReference type="SUPFAM" id="SSF55729">
    <property type="entry name" value="Acyl-CoA N-acyltransferases (Nat)"/>
    <property type="match status" value="1"/>
</dbReference>
<keyword evidence="3" id="KW-1185">Reference proteome</keyword>
<evidence type="ECO:0000313" key="3">
    <source>
        <dbReference type="Proteomes" id="UP001320876"/>
    </source>
</evidence>
<dbReference type="EMBL" id="JAPDDT010000002">
    <property type="protein sequence ID" value="MCW1922052.1"/>
    <property type="molecule type" value="Genomic_DNA"/>
</dbReference>
<gene>
    <name evidence="2" type="ORF">OKA05_05775</name>
</gene>
<organism evidence="2 3">
    <name type="scientific">Luteolibacter arcticus</name>
    <dbReference type="NCBI Taxonomy" id="1581411"/>
    <lineage>
        <taxon>Bacteria</taxon>
        <taxon>Pseudomonadati</taxon>
        <taxon>Verrucomicrobiota</taxon>
        <taxon>Verrucomicrobiia</taxon>
        <taxon>Verrucomicrobiales</taxon>
        <taxon>Verrucomicrobiaceae</taxon>
        <taxon>Luteolibacter</taxon>
    </lineage>
</organism>
<name>A0ABT3GEK5_9BACT</name>
<accession>A0ABT3GEK5</accession>
<sequence length="207" mass="23073">MRRRCAWIAAMIPERLDVHLHDGTPVVARPLTPADRDYVADGYRLLSPEARYQRFWVRQGEIIGDAMLDRLLSGRLPEHAIWTVFDPTREGFPGLGAASFWRSENDPLEAEFSVTVMDADQGRGVATLLLSILWLVAFRCGIETLTGYTMPENSRALRWMRDTGAAGEWDGYNAVFRWTLGDLNAIPATPAGADLAGRLAELSPVML</sequence>
<evidence type="ECO:0000313" key="2">
    <source>
        <dbReference type="EMBL" id="MCW1922052.1"/>
    </source>
</evidence>
<comment type="caution">
    <text evidence="2">The sequence shown here is derived from an EMBL/GenBank/DDBJ whole genome shotgun (WGS) entry which is preliminary data.</text>
</comment>
<dbReference type="InterPro" id="IPR016181">
    <property type="entry name" value="Acyl_CoA_acyltransferase"/>
</dbReference>
<dbReference type="InterPro" id="IPR000182">
    <property type="entry name" value="GNAT_dom"/>
</dbReference>
<reference evidence="2 3" key="1">
    <citation type="submission" date="2022-10" db="EMBL/GenBank/DDBJ databases">
        <title>Luteolibacter arcticus strain CCTCC AB 2014275, whole genome shotgun sequencing project.</title>
        <authorList>
            <person name="Zhao G."/>
            <person name="Shen L."/>
        </authorList>
    </citation>
    <scope>NUCLEOTIDE SEQUENCE [LARGE SCALE GENOMIC DNA]</scope>
    <source>
        <strain evidence="2 3">CCTCC AB 2014275</strain>
    </source>
</reference>
<dbReference type="Proteomes" id="UP001320876">
    <property type="component" value="Unassembled WGS sequence"/>
</dbReference>
<dbReference type="RefSeq" id="WP_264486162.1">
    <property type="nucleotide sequence ID" value="NZ_JAPDDT010000002.1"/>
</dbReference>